<protein>
    <submittedName>
        <fullName evidence="2">Uncharacterized protein</fullName>
    </submittedName>
</protein>
<evidence type="ECO:0000313" key="3">
    <source>
        <dbReference type="Proteomes" id="UP000017836"/>
    </source>
</evidence>
<evidence type="ECO:0000313" key="2">
    <source>
        <dbReference type="EMBL" id="ERN06489.1"/>
    </source>
</evidence>
<evidence type="ECO:0000256" key="1">
    <source>
        <dbReference type="SAM" id="MobiDB-lite"/>
    </source>
</evidence>
<feature type="region of interest" description="Disordered" evidence="1">
    <location>
        <begin position="1"/>
        <end position="21"/>
    </location>
</feature>
<dbReference type="HOGENOM" id="CLU_1572765_0_0_1"/>
<dbReference type="Proteomes" id="UP000017836">
    <property type="component" value="Unassembled WGS sequence"/>
</dbReference>
<proteinExistence type="predicted"/>
<dbReference type="Gramene" id="ERN06489">
    <property type="protein sequence ID" value="ERN06489"/>
    <property type="gene ID" value="AMTR_s00058p00044520"/>
</dbReference>
<organism evidence="2 3">
    <name type="scientific">Amborella trichopoda</name>
    <dbReference type="NCBI Taxonomy" id="13333"/>
    <lineage>
        <taxon>Eukaryota</taxon>
        <taxon>Viridiplantae</taxon>
        <taxon>Streptophyta</taxon>
        <taxon>Embryophyta</taxon>
        <taxon>Tracheophyta</taxon>
        <taxon>Spermatophyta</taxon>
        <taxon>Magnoliopsida</taxon>
        <taxon>Amborellales</taxon>
        <taxon>Amborellaceae</taxon>
        <taxon>Amborella</taxon>
    </lineage>
</organism>
<dbReference type="EMBL" id="KI393888">
    <property type="protein sequence ID" value="ERN06489.1"/>
    <property type="molecule type" value="Genomic_DNA"/>
</dbReference>
<dbReference type="AlphaFoldDB" id="W1PFJ3"/>
<name>W1PFJ3_AMBTC</name>
<dbReference type="PANTHER" id="PTHR37248:SF1">
    <property type="entry name" value="TRANSLATION INITIATION FACTOR"/>
    <property type="match status" value="1"/>
</dbReference>
<gene>
    <name evidence="2" type="ORF">AMTR_s00058p00044520</name>
</gene>
<dbReference type="eggNOG" id="ENOG502QUBW">
    <property type="taxonomic scope" value="Eukaryota"/>
</dbReference>
<sequence length="170" mass="19579">MPKRRAKRTTKEPPASLESKHEPLVEKQLYSTFSEQEVERREAAIRAIGNGEIEYMLSHLRNLHSFFTKEQLETPFLQFIEEKCPNIMVVKHDEYGECLLQWKALDCSPSLSFPEDKTMLPLLGPCGSVGQQGYLAYPHNCDTLPAFGWLPIFSFFLVAAYEKLYHGQRP</sequence>
<accession>W1PFJ3</accession>
<keyword evidence="3" id="KW-1185">Reference proteome</keyword>
<dbReference type="PANTHER" id="PTHR37248">
    <property type="entry name" value="TRANSLATION INITIATION FACTOR"/>
    <property type="match status" value="1"/>
</dbReference>
<reference evidence="3" key="1">
    <citation type="journal article" date="2013" name="Science">
        <title>The Amborella genome and the evolution of flowering plants.</title>
        <authorList>
            <consortium name="Amborella Genome Project"/>
        </authorList>
    </citation>
    <scope>NUCLEOTIDE SEQUENCE [LARGE SCALE GENOMIC DNA]</scope>
</reference>